<dbReference type="PANTHER" id="PTHR46825">
    <property type="entry name" value="D-ALANYL-D-ALANINE-CARBOXYPEPTIDASE/ENDOPEPTIDASE AMPH"/>
    <property type="match status" value="1"/>
</dbReference>
<dbReference type="Proteomes" id="UP000004508">
    <property type="component" value="Unassembled WGS sequence"/>
</dbReference>
<dbReference type="eggNOG" id="COG1680">
    <property type="taxonomic scope" value="Bacteria"/>
</dbReference>
<dbReference type="Pfam" id="PF11954">
    <property type="entry name" value="DUF3471"/>
    <property type="match status" value="1"/>
</dbReference>
<dbReference type="RefSeq" id="WP_007909545.1">
    <property type="nucleotide sequence ID" value="NZ_ADVG01000002.1"/>
</dbReference>
<gene>
    <name evidence="3" type="ORF">Krac_7033</name>
</gene>
<dbReference type="AlphaFoldDB" id="D6TQE5"/>
<evidence type="ECO:0000259" key="2">
    <source>
        <dbReference type="Pfam" id="PF11954"/>
    </source>
</evidence>
<dbReference type="InterPro" id="IPR012338">
    <property type="entry name" value="Beta-lactam/transpept-like"/>
</dbReference>
<evidence type="ECO:0000259" key="1">
    <source>
        <dbReference type="Pfam" id="PF00144"/>
    </source>
</evidence>
<accession>D6TQE5</accession>
<dbReference type="EMBL" id="ADVG01000002">
    <property type="protein sequence ID" value="EFH85793.1"/>
    <property type="molecule type" value="Genomic_DNA"/>
</dbReference>
<dbReference type="Gene3D" id="3.40.710.10">
    <property type="entry name" value="DD-peptidase/beta-lactamase superfamily"/>
    <property type="match status" value="1"/>
</dbReference>
<dbReference type="OrthoDB" id="9797709at2"/>
<dbReference type="InParanoid" id="D6TQE5"/>
<dbReference type="Pfam" id="PF00144">
    <property type="entry name" value="Beta-lactamase"/>
    <property type="match status" value="1"/>
</dbReference>
<dbReference type="InterPro" id="IPR001466">
    <property type="entry name" value="Beta-lactam-related"/>
</dbReference>
<dbReference type="InterPro" id="IPR050491">
    <property type="entry name" value="AmpC-like"/>
</dbReference>
<reference evidence="3 4" key="1">
    <citation type="journal article" date="2011" name="Stand. Genomic Sci.">
        <title>Non-contiguous finished genome sequence and contextual data of the filamentous soil bacterium Ktedonobacter racemifer type strain (SOSP1-21).</title>
        <authorList>
            <person name="Chang Y.J."/>
            <person name="Land M."/>
            <person name="Hauser L."/>
            <person name="Chertkov O."/>
            <person name="Del Rio T.G."/>
            <person name="Nolan M."/>
            <person name="Copeland A."/>
            <person name="Tice H."/>
            <person name="Cheng J.F."/>
            <person name="Lucas S."/>
            <person name="Han C."/>
            <person name="Goodwin L."/>
            <person name="Pitluck S."/>
            <person name="Ivanova N."/>
            <person name="Ovchinikova G."/>
            <person name="Pati A."/>
            <person name="Chen A."/>
            <person name="Palaniappan K."/>
            <person name="Mavromatis K."/>
            <person name="Liolios K."/>
            <person name="Brettin T."/>
            <person name="Fiebig A."/>
            <person name="Rohde M."/>
            <person name="Abt B."/>
            <person name="Goker M."/>
            <person name="Detter J.C."/>
            <person name="Woyke T."/>
            <person name="Bristow J."/>
            <person name="Eisen J.A."/>
            <person name="Markowitz V."/>
            <person name="Hugenholtz P."/>
            <person name="Kyrpides N.C."/>
            <person name="Klenk H.P."/>
            <person name="Lapidus A."/>
        </authorList>
    </citation>
    <scope>NUCLEOTIDE SEQUENCE [LARGE SCALE GENOMIC DNA]</scope>
    <source>
        <strain evidence="4">DSM 44963</strain>
    </source>
</reference>
<keyword evidence="4" id="KW-1185">Reference proteome</keyword>
<dbReference type="STRING" id="485913.Krac_7033"/>
<feature type="domain" description="Beta-lactamase-related" evidence="1">
    <location>
        <begin position="20"/>
        <end position="345"/>
    </location>
</feature>
<dbReference type="Gene3D" id="2.40.128.600">
    <property type="match status" value="1"/>
</dbReference>
<dbReference type="PANTHER" id="PTHR46825:SF15">
    <property type="entry name" value="BETA-LACTAMASE-RELATED DOMAIN-CONTAINING PROTEIN"/>
    <property type="match status" value="1"/>
</dbReference>
<protein>
    <submittedName>
        <fullName evidence="3">Beta-lactamase</fullName>
    </submittedName>
</protein>
<evidence type="ECO:0000313" key="3">
    <source>
        <dbReference type="EMBL" id="EFH85793.1"/>
    </source>
</evidence>
<comment type="caution">
    <text evidence="3">The sequence shown here is derived from an EMBL/GenBank/DDBJ whole genome shotgun (WGS) entry which is preliminary data.</text>
</comment>
<evidence type="ECO:0000313" key="4">
    <source>
        <dbReference type="Proteomes" id="UP000004508"/>
    </source>
</evidence>
<name>D6TQE5_KTERA</name>
<dbReference type="FunCoup" id="D6TQE5">
    <property type="interactions" value="129"/>
</dbReference>
<proteinExistence type="predicted"/>
<feature type="domain" description="Peptidase S12 Pab87-related C-terminal" evidence="2">
    <location>
        <begin position="394"/>
        <end position="486"/>
    </location>
</feature>
<dbReference type="SUPFAM" id="SSF56601">
    <property type="entry name" value="beta-lactamase/transpeptidase-like"/>
    <property type="match status" value="1"/>
</dbReference>
<sequence length="505" mass="57238">MRDSAAISPSNSDLQGLEDVIDQIRNEWDIPGLATAVIKDGQVIVSQGFGKRSVAGNLGTTDQTLFAIGSCSKAFTAMAIAMLVDEGVLNWDEPIRRYLPAFKLYDPIATEQTTVRDLLAHRTGMPRYDLMWYNSSLSRKEVFERLPYLEPNKGFREVWQYQNLMYMTAGYLIEALAGQTWEEFVQQRILTPLGMTTTNFSTNESQQAPDFALPYREIKDEVQQMAFYDRFQAVGPAGSINSSVQDMCKWLQCLLNKGTYGETTLVSEAQFAQLVTPHMVVPDGPFFNYPELFHRTYGLGWLITSYRGHTLLEHSGGIDGFSALVSFLPDDNIGIVTLTNLDGQFAPQAVHYMLFDRLLGLDERPWNDRFKQDYQRMKEQMKKVKDDSLGHRVSDAPLSHPLNAYTGRFEHASALGVFTITRDCETLKGMYNDSEYTFQHLHYDIFLVSSERFQLHMKGSFATGLDGDIESFSLPIEPGFKPLVFTRVADKSLREKSVLEKEEAI</sequence>
<organism evidence="3 4">
    <name type="scientific">Ktedonobacter racemifer DSM 44963</name>
    <dbReference type="NCBI Taxonomy" id="485913"/>
    <lineage>
        <taxon>Bacteria</taxon>
        <taxon>Bacillati</taxon>
        <taxon>Chloroflexota</taxon>
        <taxon>Ktedonobacteria</taxon>
        <taxon>Ktedonobacterales</taxon>
        <taxon>Ktedonobacteraceae</taxon>
        <taxon>Ktedonobacter</taxon>
    </lineage>
</organism>
<dbReference type="InterPro" id="IPR021860">
    <property type="entry name" value="Peptidase_S12_Pab87-rel_C"/>
</dbReference>